<dbReference type="RefSeq" id="WP_331211006.1">
    <property type="nucleotide sequence ID" value="NZ_JAZGQL010000030.1"/>
</dbReference>
<accession>A0ABU7SM24</accession>
<evidence type="ECO:0000256" key="1">
    <source>
        <dbReference type="SAM" id="Phobius"/>
    </source>
</evidence>
<comment type="caution">
    <text evidence="2">The sequence shown here is derived from an EMBL/GenBank/DDBJ whole genome shotgun (WGS) entry which is preliminary data.</text>
</comment>
<dbReference type="Proteomes" id="UP001339911">
    <property type="component" value="Unassembled WGS sequence"/>
</dbReference>
<proteinExistence type="predicted"/>
<feature type="transmembrane region" description="Helical" evidence="1">
    <location>
        <begin position="12"/>
        <end position="31"/>
    </location>
</feature>
<evidence type="ECO:0000313" key="3">
    <source>
        <dbReference type="Proteomes" id="UP001339911"/>
    </source>
</evidence>
<reference evidence="2 3" key="1">
    <citation type="submission" date="2024-01" db="EMBL/GenBank/DDBJ databases">
        <title>Genome insights into Plantactinospora veratri sp. nov.</title>
        <authorList>
            <person name="Wang L."/>
        </authorList>
    </citation>
    <scope>NUCLEOTIDE SEQUENCE [LARGE SCALE GENOMIC DNA]</scope>
    <source>
        <strain evidence="2 3">NEAU-FHS4</strain>
    </source>
</reference>
<keyword evidence="1" id="KW-1133">Transmembrane helix</keyword>
<dbReference type="EMBL" id="JAZGQL010000030">
    <property type="protein sequence ID" value="MEE6310989.1"/>
    <property type="molecule type" value="Genomic_DNA"/>
</dbReference>
<protein>
    <submittedName>
        <fullName evidence="2">Uncharacterized protein</fullName>
    </submittedName>
</protein>
<keyword evidence="1" id="KW-0472">Membrane</keyword>
<evidence type="ECO:0000313" key="2">
    <source>
        <dbReference type="EMBL" id="MEE6310989.1"/>
    </source>
</evidence>
<name>A0ABU7SM24_9ACTN</name>
<sequence>MATSLSRKSLYWTAAGVIVAFAGVIAPIVFASCSSGERGGSQVQSGTGNQQAQHGGLNAGRDIVIQSDEFKRNVHGQTREQALAAAEKYQSVDPDEGKPAPYLIIDAPRHVWVRSSATATGYHIGAVFNEAIVWADCSGTSEFDPVLTDETGGSWLRIRWHTDQPNDHIASSQPSGRYAGWVYAGLTLPAGHNGRIPQCGRL</sequence>
<dbReference type="PROSITE" id="PS51257">
    <property type="entry name" value="PROKAR_LIPOPROTEIN"/>
    <property type="match status" value="1"/>
</dbReference>
<keyword evidence="3" id="KW-1185">Reference proteome</keyword>
<gene>
    <name evidence="2" type="ORF">V1634_29535</name>
</gene>
<organism evidence="2 3">
    <name type="scientific">Plantactinospora veratri</name>
    <dbReference type="NCBI Taxonomy" id="1436122"/>
    <lineage>
        <taxon>Bacteria</taxon>
        <taxon>Bacillati</taxon>
        <taxon>Actinomycetota</taxon>
        <taxon>Actinomycetes</taxon>
        <taxon>Micromonosporales</taxon>
        <taxon>Micromonosporaceae</taxon>
        <taxon>Plantactinospora</taxon>
    </lineage>
</organism>
<keyword evidence="1" id="KW-0812">Transmembrane</keyword>